<dbReference type="Gene3D" id="3.10.450.50">
    <property type="match status" value="1"/>
</dbReference>
<feature type="chain" id="PRO_5044255947" description="YchJ-like middle NTF2-like domain-containing protein" evidence="1">
    <location>
        <begin position="19"/>
        <end position="247"/>
    </location>
</feature>
<dbReference type="InterPro" id="IPR048469">
    <property type="entry name" value="YchJ-like_M"/>
</dbReference>
<feature type="domain" description="YchJ-like middle NTF2-like" evidence="2">
    <location>
        <begin position="93"/>
        <end position="208"/>
    </location>
</feature>
<evidence type="ECO:0000256" key="1">
    <source>
        <dbReference type="SAM" id="SignalP"/>
    </source>
</evidence>
<dbReference type="PANTHER" id="PTHR33747">
    <property type="entry name" value="UPF0225 PROTEIN SCO1677"/>
    <property type="match status" value="1"/>
</dbReference>
<evidence type="ECO:0000313" key="4">
    <source>
        <dbReference type="Proteomes" id="UP001515480"/>
    </source>
</evidence>
<evidence type="ECO:0000259" key="2">
    <source>
        <dbReference type="Pfam" id="PF17775"/>
    </source>
</evidence>
<dbReference type="EMBL" id="JBGBPQ010000002">
    <property type="protein sequence ID" value="KAL1527777.1"/>
    <property type="molecule type" value="Genomic_DNA"/>
</dbReference>
<protein>
    <recommendedName>
        <fullName evidence="2">YchJ-like middle NTF2-like domain-containing protein</fullName>
    </recommendedName>
</protein>
<keyword evidence="4" id="KW-1185">Reference proteome</keyword>
<organism evidence="3 4">
    <name type="scientific">Prymnesium parvum</name>
    <name type="common">Toxic golden alga</name>
    <dbReference type="NCBI Taxonomy" id="97485"/>
    <lineage>
        <taxon>Eukaryota</taxon>
        <taxon>Haptista</taxon>
        <taxon>Haptophyta</taxon>
        <taxon>Prymnesiophyceae</taxon>
        <taxon>Prymnesiales</taxon>
        <taxon>Prymnesiaceae</taxon>
        <taxon>Prymnesium</taxon>
    </lineage>
</organism>
<dbReference type="AlphaFoldDB" id="A0AB34K3Q4"/>
<name>A0AB34K3Q4_PRYPA</name>
<reference evidence="3 4" key="1">
    <citation type="journal article" date="2024" name="Science">
        <title>Giant polyketide synthase enzymes in the biosynthesis of giant marine polyether toxins.</title>
        <authorList>
            <person name="Fallon T.R."/>
            <person name="Shende V.V."/>
            <person name="Wierzbicki I.H."/>
            <person name="Pendleton A.L."/>
            <person name="Watervoot N.F."/>
            <person name="Auber R.P."/>
            <person name="Gonzalez D.J."/>
            <person name="Wisecaver J.H."/>
            <person name="Moore B.S."/>
        </authorList>
    </citation>
    <scope>NUCLEOTIDE SEQUENCE [LARGE SCALE GENOMIC DNA]</scope>
    <source>
        <strain evidence="3 4">12B1</strain>
    </source>
</reference>
<dbReference type="SUPFAM" id="SSF54427">
    <property type="entry name" value="NTF2-like"/>
    <property type="match status" value="1"/>
</dbReference>
<accession>A0AB34K3Q4</accession>
<proteinExistence type="predicted"/>
<keyword evidence="1" id="KW-0732">Signal</keyword>
<evidence type="ECO:0000313" key="3">
    <source>
        <dbReference type="EMBL" id="KAL1527777.1"/>
    </source>
</evidence>
<gene>
    <name evidence="3" type="ORF">AB1Y20_009162</name>
</gene>
<feature type="signal peptide" evidence="1">
    <location>
        <begin position="1"/>
        <end position="18"/>
    </location>
</feature>
<sequence length="247" mass="27235">MAFLVLLSLALLPPGTSMTRTTHLQMMARGKSPNPAAGGFGAAKAAPLSLDDVVATFPNRLPSRADVCCPCGTGDSYEACCQPYHLGVKVAETPERCLRSRYSAFCYRLPKYIISTTAKSNSDWQADKVKWARRLHKEQMFDSFEFVSLEIVDQAEGASEREALINMRVTLQPIDERTKLKSQVEPMVFAELSKFKQTAKGAWLYSTGSVTSEVAGLKGRTLNDDKDLSRLQKDVGFVEGVMNTPKN</sequence>
<dbReference type="Proteomes" id="UP001515480">
    <property type="component" value="Unassembled WGS sequence"/>
</dbReference>
<dbReference type="InterPro" id="IPR032710">
    <property type="entry name" value="NTF2-like_dom_sf"/>
</dbReference>
<comment type="caution">
    <text evidence="3">The sequence shown here is derived from an EMBL/GenBank/DDBJ whole genome shotgun (WGS) entry which is preliminary data.</text>
</comment>
<dbReference type="PANTHER" id="PTHR33747:SF1">
    <property type="entry name" value="ADENYLATE CYCLASE-ASSOCIATED CAP C-TERMINAL DOMAIN-CONTAINING PROTEIN"/>
    <property type="match status" value="1"/>
</dbReference>
<dbReference type="Pfam" id="PF17775">
    <property type="entry name" value="YchJ_M-like"/>
    <property type="match status" value="1"/>
</dbReference>